<accession>A0A6A5WJ25</accession>
<dbReference type="Proteomes" id="UP000799779">
    <property type="component" value="Unassembled WGS sequence"/>
</dbReference>
<protein>
    <submittedName>
        <fullName evidence="1">Uncharacterized protein</fullName>
    </submittedName>
</protein>
<dbReference type="AlphaFoldDB" id="A0A6A5WJ25"/>
<organism evidence="1 2">
    <name type="scientific">Amniculicola lignicola CBS 123094</name>
    <dbReference type="NCBI Taxonomy" id="1392246"/>
    <lineage>
        <taxon>Eukaryota</taxon>
        <taxon>Fungi</taxon>
        <taxon>Dikarya</taxon>
        <taxon>Ascomycota</taxon>
        <taxon>Pezizomycotina</taxon>
        <taxon>Dothideomycetes</taxon>
        <taxon>Pleosporomycetidae</taxon>
        <taxon>Pleosporales</taxon>
        <taxon>Amniculicolaceae</taxon>
        <taxon>Amniculicola</taxon>
    </lineage>
</organism>
<sequence length="76" mass="8564">MQTGAQVFCTLWLTACPLPADQSIYFLPREGSVLALQESKNTRRHRCSWTLNSAAELPGRSNQQTASRNRFARRPA</sequence>
<dbReference type="EMBL" id="ML977585">
    <property type="protein sequence ID" value="KAF2001018.1"/>
    <property type="molecule type" value="Genomic_DNA"/>
</dbReference>
<evidence type="ECO:0000313" key="2">
    <source>
        <dbReference type="Proteomes" id="UP000799779"/>
    </source>
</evidence>
<name>A0A6A5WJ25_9PLEO</name>
<proteinExistence type="predicted"/>
<keyword evidence="2" id="KW-1185">Reference proteome</keyword>
<reference evidence="1" key="1">
    <citation type="journal article" date="2020" name="Stud. Mycol.">
        <title>101 Dothideomycetes genomes: a test case for predicting lifestyles and emergence of pathogens.</title>
        <authorList>
            <person name="Haridas S."/>
            <person name="Albert R."/>
            <person name="Binder M."/>
            <person name="Bloem J."/>
            <person name="Labutti K."/>
            <person name="Salamov A."/>
            <person name="Andreopoulos B."/>
            <person name="Baker S."/>
            <person name="Barry K."/>
            <person name="Bills G."/>
            <person name="Bluhm B."/>
            <person name="Cannon C."/>
            <person name="Castanera R."/>
            <person name="Culley D."/>
            <person name="Daum C."/>
            <person name="Ezra D."/>
            <person name="Gonzalez J."/>
            <person name="Henrissat B."/>
            <person name="Kuo A."/>
            <person name="Liang C."/>
            <person name="Lipzen A."/>
            <person name="Lutzoni F."/>
            <person name="Magnuson J."/>
            <person name="Mondo S."/>
            <person name="Nolan M."/>
            <person name="Ohm R."/>
            <person name="Pangilinan J."/>
            <person name="Park H.-J."/>
            <person name="Ramirez L."/>
            <person name="Alfaro M."/>
            <person name="Sun H."/>
            <person name="Tritt A."/>
            <person name="Yoshinaga Y."/>
            <person name="Zwiers L.-H."/>
            <person name="Turgeon B."/>
            <person name="Goodwin S."/>
            <person name="Spatafora J."/>
            <person name="Crous P."/>
            <person name="Grigoriev I."/>
        </authorList>
    </citation>
    <scope>NUCLEOTIDE SEQUENCE</scope>
    <source>
        <strain evidence="1">CBS 123094</strain>
    </source>
</reference>
<evidence type="ECO:0000313" key="1">
    <source>
        <dbReference type="EMBL" id="KAF2001018.1"/>
    </source>
</evidence>
<gene>
    <name evidence="1" type="ORF">P154DRAFT_522015</name>
</gene>